<dbReference type="Pfam" id="PF01501">
    <property type="entry name" value="Glyco_transf_8"/>
    <property type="match status" value="1"/>
</dbReference>
<reference evidence="1" key="1">
    <citation type="journal article" date="2015" name="Nature">
        <title>Complex archaea that bridge the gap between prokaryotes and eukaryotes.</title>
        <authorList>
            <person name="Spang A."/>
            <person name="Saw J.H."/>
            <person name="Jorgensen S.L."/>
            <person name="Zaremba-Niedzwiedzka K."/>
            <person name="Martijn J."/>
            <person name="Lind A.E."/>
            <person name="van Eijk R."/>
            <person name="Schleper C."/>
            <person name="Guy L."/>
            <person name="Ettema T.J."/>
        </authorList>
    </citation>
    <scope>NUCLEOTIDE SEQUENCE</scope>
</reference>
<evidence type="ECO:0008006" key="2">
    <source>
        <dbReference type="Google" id="ProtNLM"/>
    </source>
</evidence>
<name>A0A0F9JUP3_9ZZZZ</name>
<comment type="caution">
    <text evidence="1">The sequence shown here is derived from an EMBL/GenBank/DDBJ whole genome shotgun (WGS) entry which is preliminary data.</text>
</comment>
<dbReference type="EMBL" id="LAZR01015351">
    <property type="protein sequence ID" value="KKM13573.1"/>
    <property type="molecule type" value="Genomic_DNA"/>
</dbReference>
<gene>
    <name evidence="1" type="ORF">LCGC14_1714960</name>
</gene>
<proteinExistence type="predicted"/>
<dbReference type="InterPro" id="IPR029044">
    <property type="entry name" value="Nucleotide-diphossugar_trans"/>
</dbReference>
<sequence length="160" mass="19132">DYIFGIKDCGDYFNAGVLLVDLNKWKKNKCSEKCLHANIGGKFEWADQGALNEVLKNNWQHLPLEYNRQKILFDFRSSAFHIPLKQYKSLLKTPSIIHYTGRIKPWHFRYVFPDKKEYIKYLKMSPYADKINKDFSIKNIGFFILRWLVYKLKIRGYLGR</sequence>
<organism evidence="1">
    <name type="scientific">marine sediment metagenome</name>
    <dbReference type="NCBI Taxonomy" id="412755"/>
    <lineage>
        <taxon>unclassified sequences</taxon>
        <taxon>metagenomes</taxon>
        <taxon>ecological metagenomes</taxon>
    </lineage>
</organism>
<feature type="non-terminal residue" evidence="1">
    <location>
        <position position="1"/>
    </location>
</feature>
<dbReference type="Gene3D" id="3.90.550.10">
    <property type="entry name" value="Spore Coat Polysaccharide Biosynthesis Protein SpsA, Chain A"/>
    <property type="match status" value="1"/>
</dbReference>
<dbReference type="SUPFAM" id="SSF53448">
    <property type="entry name" value="Nucleotide-diphospho-sugar transferases"/>
    <property type="match status" value="1"/>
</dbReference>
<dbReference type="InterPro" id="IPR002495">
    <property type="entry name" value="Glyco_trans_8"/>
</dbReference>
<dbReference type="GO" id="GO:0016757">
    <property type="term" value="F:glycosyltransferase activity"/>
    <property type="evidence" value="ECO:0007669"/>
    <property type="project" value="InterPro"/>
</dbReference>
<accession>A0A0F9JUP3</accession>
<protein>
    <recommendedName>
        <fullName evidence="2">Glycosyltransferase family 8 protein</fullName>
    </recommendedName>
</protein>
<dbReference type="AlphaFoldDB" id="A0A0F9JUP3"/>
<evidence type="ECO:0000313" key="1">
    <source>
        <dbReference type="EMBL" id="KKM13573.1"/>
    </source>
</evidence>